<reference evidence="3 4" key="1">
    <citation type="submission" date="2019-09" db="EMBL/GenBank/DDBJ databases">
        <title>Genome sequence of Hymenobacter sp. M3.</title>
        <authorList>
            <person name="Srinivasan S."/>
        </authorList>
    </citation>
    <scope>NUCLEOTIDE SEQUENCE [LARGE SCALE GENOMIC DNA]</scope>
    <source>
        <strain evidence="3 4">M3</strain>
    </source>
</reference>
<proteinExistence type="predicted"/>
<protein>
    <submittedName>
        <fullName evidence="3">NAD-dependent epimerase/dehydratase family protein</fullName>
    </submittedName>
</protein>
<organism evidence="3 4">
    <name type="scientific">Hymenobacter busanensis</name>
    <dbReference type="NCBI Taxonomy" id="2607656"/>
    <lineage>
        <taxon>Bacteria</taxon>
        <taxon>Pseudomonadati</taxon>
        <taxon>Bacteroidota</taxon>
        <taxon>Cytophagia</taxon>
        <taxon>Cytophagales</taxon>
        <taxon>Hymenobacteraceae</taxon>
        <taxon>Hymenobacter</taxon>
    </lineage>
</organism>
<name>A0A7L4ZXG4_9BACT</name>
<keyword evidence="2" id="KW-0472">Membrane</keyword>
<evidence type="ECO:0000256" key="1">
    <source>
        <dbReference type="ARBA" id="ARBA00004370"/>
    </source>
</evidence>
<sequence length="228" mass="24819">MVPTSDLKKTALIAGATGLVGSYLLPLLLQSDRYAKVISVGRRPLPMVHPKLEQRVVDFEQLETQRLSLIADDVYCCLGTTMRQAGSKEAFYKVDYLYVVKLAALTAANFAAQFMVVSAMGADPASRFYYNRVKGDMEAAVRQAPFRAVHIFRPSLLLGQRSQQRLGEKIGAVVLRLINPLLIGPLQHYRAVPAAAVAQAMLNAARQEGGGVRTYLSAEIARGVSPTA</sequence>
<evidence type="ECO:0000256" key="2">
    <source>
        <dbReference type="ARBA" id="ARBA00023136"/>
    </source>
</evidence>
<gene>
    <name evidence="3" type="ORF">F0P96_11700</name>
</gene>
<dbReference type="InterPro" id="IPR036291">
    <property type="entry name" value="NAD(P)-bd_dom_sf"/>
</dbReference>
<evidence type="ECO:0000313" key="3">
    <source>
        <dbReference type="EMBL" id="KAA9332146.1"/>
    </source>
</evidence>
<comment type="caution">
    <text evidence="3">The sequence shown here is derived from an EMBL/GenBank/DDBJ whole genome shotgun (WGS) entry which is preliminary data.</text>
</comment>
<dbReference type="InterPro" id="IPR001509">
    <property type="entry name" value="Epimerase_deHydtase"/>
</dbReference>
<dbReference type="AlphaFoldDB" id="A0A7L4ZXG4"/>
<keyword evidence="4" id="KW-1185">Reference proteome</keyword>
<dbReference type="EMBL" id="VTWU01000004">
    <property type="protein sequence ID" value="KAA9332146.1"/>
    <property type="molecule type" value="Genomic_DNA"/>
</dbReference>
<dbReference type="Pfam" id="PF01370">
    <property type="entry name" value="Epimerase"/>
    <property type="match status" value="1"/>
</dbReference>
<dbReference type="Proteomes" id="UP000326380">
    <property type="component" value="Unassembled WGS sequence"/>
</dbReference>
<dbReference type="GO" id="GO:0016020">
    <property type="term" value="C:membrane"/>
    <property type="evidence" value="ECO:0007669"/>
    <property type="project" value="UniProtKB-SubCell"/>
</dbReference>
<dbReference type="SUPFAM" id="SSF51735">
    <property type="entry name" value="NAD(P)-binding Rossmann-fold domains"/>
    <property type="match status" value="1"/>
</dbReference>
<evidence type="ECO:0000313" key="4">
    <source>
        <dbReference type="Proteomes" id="UP000326380"/>
    </source>
</evidence>
<dbReference type="PANTHER" id="PTHR14097:SF7">
    <property type="entry name" value="OXIDOREDUCTASE HTATIP2"/>
    <property type="match status" value="1"/>
</dbReference>
<dbReference type="RefSeq" id="WP_151079088.1">
    <property type="nucleotide sequence ID" value="NZ_CP047647.1"/>
</dbReference>
<accession>A0A7L4ZXG4</accession>
<comment type="subcellular location">
    <subcellularLocation>
        <location evidence="1">Membrane</location>
    </subcellularLocation>
</comment>
<dbReference type="Gene3D" id="3.40.50.720">
    <property type="entry name" value="NAD(P)-binding Rossmann-like Domain"/>
    <property type="match status" value="1"/>
</dbReference>
<dbReference type="PANTHER" id="PTHR14097">
    <property type="entry name" value="OXIDOREDUCTASE HTATIP2"/>
    <property type="match status" value="1"/>
</dbReference>